<dbReference type="Proteomes" id="UP000683429">
    <property type="component" value="Chromosome"/>
</dbReference>
<gene>
    <name evidence="1" type="ORF">KP014_02795</name>
</gene>
<evidence type="ECO:0000313" key="1">
    <source>
        <dbReference type="EMBL" id="QWU16217.1"/>
    </source>
</evidence>
<name>A0ABX8HE88_9BACL</name>
<accession>A0ABX8HE88</accession>
<dbReference type="EMBL" id="CP076607">
    <property type="protein sequence ID" value="QWU16217.1"/>
    <property type="molecule type" value="Genomic_DNA"/>
</dbReference>
<sequence length="74" mass="8465">MDVTENQQETYERLVEAEDRLIRQLETCELAPSAKTAKGAFAFRKQKSPPPGTASFCDPKKLAESRLRRLFRHA</sequence>
<dbReference type="RefSeq" id="WP_036601487.1">
    <property type="nucleotide sequence ID" value="NZ_CP076607.1"/>
</dbReference>
<reference evidence="1 2" key="1">
    <citation type="submission" date="2021-06" db="EMBL/GenBank/DDBJ databases">
        <title>Whole genome sequence of Paenibacillus sophorae DSM23020 for comparative genomics.</title>
        <authorList>
            <person name="Kim M.-J."/>
            <person name="Lee G."/>
            <person name="Shin J.-H."/>
        </authorList>
    </citation>
    <scope>NUCLEOTIDE SEQUENCE [LARGE SCALE GENOMIC DNA]</scope>
    <source>
        <strain evidence="1 2">DSM 23020</strain>
    </source>
</reference>
<proteinExistence type="predicted"/>
<evidence type="ECO:0000313" key="2">
    <source>
        <dbReference type="Proteomes" id="UP000683429"/>
    </source>
</evidence>
<organism evidence="1 2">
    <name type="scientific">Paenibacillus sophorae</name>
    <dbReference type="NCBI Taxonomy" id="1333845"/>
    <lineage>
        <taxon>Bacteria</taxon>
        <taxon>Bacillati</taxon>
        <taxon>Bacillota</taxon>
        <taxon>Bacilli</taxon>
        <taxon>Bacillales</taxon>
        <taxon>Paenibacillaceae</taxon>
        <taxon>Paenibacillus</taxon>
    </lineage>
</organism>
<protein>
    <submittedName>
        <fullName evidence="1">Uncharacterized protein</fullName>
    </submittedName>
</protein>
<keyword evidence="2" id="KW-1185">Reference proteome</keyword>